<dbReference type="Proteomes" id="UP000304880">
    <property type="component" value="Unassembled WGS sequence"/>
</dbReference>
<dbReference type="Gene3D" id="3.40.50.2000">
    <property type="entry name" value="Glycogen Phosphorylase B"/>
    <property type="match status" value="1"/>
</dbReference>
<accession>A0A5C4R7N9</accession>
<dbReference type="AlphaFoldDB" id="A0A5C4R7N9"/>
<keyword evidence="1" id="KW-0808">Transferase</keyword>
<keyword evidence="2" id="KW-1185">Reference proteome</keyword>
<dbReference type="SUPFAM" id="SSF53756">
    <property type="entry name" value="UDP-Glycosyltransferase/glycogen phosphorylase"/>
    <property type="match status" value="1"/>
</dbReference>
<dbReference type="Pfam" id="PF05045">
    <property type="entry name" value="RgpF"/>
    <property type="match status" value="1"/>
</dbReference>
<sequence>MPQLNDIWTAIAGRAGIADRRPDFRFDPAFYARTYPEIDGDDAALLRHFVDCGKAEGRNGTYYSLLRRQAPHIDGALDRLVTDPGIRAAIDAGHPDALHLAFEAILLGAPVDAAISDFSMSAYLEWYPDIEAAGMNPLMHYLRFGSVEGGRRTLADLRKGLHRGQQVFRPELPTVLICVHEMSRTGAPVVGRDLVREASRTHNVAVAALRGGDLLDQFLPHCCGALVTQNPLREMPYLNADVFRRIDHAILNSVECAPFIHPLVAQQVPFAAYIHEYSDYTFPSWKSLYMAAFADLLIFSSEHVRDSWQGRLADVDFDTATDSTIIPQHPLIDGQVTERRRVEARRRISAALGRDLADARIVCGAGHVQWRKGTDIFVQAAQICADADPDTVFVWIGDGRNHQDMGFGVWFDYHLRQVGANRPDGNLFMLPAGPLYLDVMDAADSMFLSSRLDPLPNVVFDAVRRGQTMVCFDGATGFADDRYRGSDRITRTPYADPAAAVRALLALPRKTGTPDQDQPAADDDGPRLFHRMRSALHDRLVQQRNFVLGESRIDIPLLFTKSEADRPLRRQEREKLFRYGRRLLWRDVDDARTTVAASDNWVHRRLRLEEYRAIAPDDAGVADFAIHVHAFYIDDLDDDLRDQAAFARASRIVVTTDTEAKADRIRQMGADRGLTIQTQLVPNQGRDILPFLRLFGRDGLAGDDRIWCHLHQKKSVQTTSHGDVWRRFLHRILLGDQDMLSWAVRRIADPDVGLVAPFEPHFVPWDDSRRLLAGIADRFPGPMPQNPLLFPVGNMFWTKADVARQMLDLFGEDHPWPNEPIPTDGTEYHLIERLWPAIAARMGLDSVFLHKDDEERV</sequence>
<evidence type="ECO:0000313" key="1">
    <source>
        <dbReference type="EMBL" id="TNH39965.1"/>
    </source>
</evidence>
<dbReference type="RefSeq" id="WP_139598253.1">
    <property type="nucleotide sequence ID" value="NZ_VDDC01000011.1"/>
</dbReference>
<dbReference type="InterPro" id="IPR007739">
    <property type="entry name" value="RgpF"/>
</dbReference>
<reference evidence="1 2" key="1">
    <citation type="submission" date="2019-06" db="EMBL/GenBank/DDBJ databases">
        <authorList>
            <person name="Li J."/>
        </authorList>
    </citation>
    <scope>NUCLEOTIDE SEQUENCE [LARGE SCALE GENOMIC DNA]</scope>
    <source>
        <strain evidence="1 2">CGMCC 1.8012</strain>
    </source>
</reference>
<organism evidence="1 2">
    <name type="scientific">Paracoccus haeundaensis</name>
    <dbReference type="NCBI Taxonomy" id="225362"/>
    <lineage>
        <taxon>Bacteria</taxon>
        <taxon>Pseudomonadati</taxon>
        <taxon>Pseudomonadota</taxon>
        <taxon>Alphaproteobacteria</taxon>
        <taxon>Rhodobacterales</taxon>
        <taxon>Paracoccaceae</taxon>
        <taxon>Paracoccus</taxon>
    </lineage>
</organism>
<dbReference type="GO" id="GO:0016740">
    <property type="term" value="F:transferase activity"/>
    <property type="evidence" value="ECO:0007669"/>
    <property type="project" value="UniProtKB-KW"/>
</dbReference>
<comment type="caution">
    <text evidence="1">The sequence shown here is derived from an EMBL/GenBank/DDBJ whole genome shotgun (WGS) entry which is preliminary data.</text>
</comment>
<dbReference type="EMBL" id="VDDC01000011">
    <property type="protein sequence ID" value="TNH39965.1"/>
    <property type="molecule type" value="Genomic_DNA"/>
</dbReference>
<protein>
    <submittedName>
        <fullName evidence="1">Glycosyl transferase</fullName>
    </submittedName>
</protein>
<evidence type="ECO:0000313" key="2">
    <source>
        <dbReference type="Proteomes" id="UP000304880"/>
    </source>
</evidence>
<proteinExistence type="predicted"/>
<gene>
    <name evidence="1" type="ORF">FHD67_06665</name>
</gene>
<name>A0A5C4R7N9_9RHOB</name>